<protein>
    <recommendedName>
        <fullName evidence="4">Nudix hydrolase domain-containing protein</fullName>
    </recommendedName>
</protein>
<dbReference type="Pfam" id="PF18290">
    <property type="entry name" value="Nudix_hydro"/>
    <property type="match status" value="1"/>
</dbReference>
<name>A0A2Z6MSL5_TRISU</name>
<dbReference type="PROSITE" id="PS51462">
    <property type="entry name" value="NUDIX"/>
    <property type="match status" value="1"/>
</dbReference>
<dbReference type="InterPro" id="IPR003293">
    <property type="entry name" value="Nudix_hydrolase6-like"/>
</dbReference>
<comment type="similarity">
    <text evidence="1 3">Belongs to the Nudix hydrolase family.</text>
</comment>
<gene>
    <name evidence="5" type="ORF">TSUD_323100</name>
</gene>
<dbReference type="EMBL" id="DF973504">
    <property type="protein sequence ID" value="GAU32743.1"/>
    <property type="molecule type" value="Genomic_DNA"/>
</dbReference>
<reference evidence="6" key="1">
    <citation type="journal article" date="2017" name="Front. Plant Sci.">
        <title>Climate Clever Clovers: New Paradigm to Reduce the Environmental Footprint of Ruminants by Breeding Low Methanogenic Forages Utilizing Haplotype Variation.</title>
        <authorList>
            <person name="Kaur P."/>
            <person name="Appels R."/>
            <person name="Bayer P.E."/>
            <person name="Keeble-Gagnere G."/>
            <person name="Wang J."/>
            <person name="Hirakawa H."/>
            <person name="Shirasawa K."/>
            <person name="Vercoe P."/>
            <person name="Stefanova K."/>
            <person name="Durmic Z."/>
            <person name="Nichols P."/>
            <person name="Revell C."/>
            <person name="Isobe S.N."/>
            <person name="Edwards D."/>
            <person name="Erskine W."/>
        </authorList>
    </citation>
    <scope>NUCLEOTIDE SEQUENCE [LARGE SCALE GENOMIC DNA]</scope>
    <source>
        <strain evidence="6">cv. Daliak</strain>
    </source>
</reference>
<dbReference type="AlphaFoldDB" id="A0A2Z6MSL5"/>
<dbReference type="PANTHER" id="PTHR13994">
    <property type="entry name" value="NUDIX HYDROLASE RELATED"/>
    <property type="match status" value="1"/>
</dbReference>
<organism evidence="5 6">
    <name type="scientific">Trifolium subterraneum</name>
    <name type="common">Subterranean clover</name>
    <dbReference type="NCBI Taxonomy" id="3900"/>
    <lineage>
        <taxon>Eukaryota</taxon>
        <taxon>Viridiplantae</taxon>
        <taxon>Streptophyta</taxon>
        <taxon>Embryophyta</taxon>
        <taxon>Tracheophyta</taxon>
        <taxon>Spermatophyta</taxon>
        <taxon>Magnoliopsida</taxon>
        <taxon>eudicotyledons</taxon>
        <taxon>Gunneridae</taxon>
        <taxon>Pentapetalae</taxon>
        <taxon>rosids</taxon>
        <taxon>fabids</taxon>
        <taxon>Fabales</taxon>
        <taxon>Fabaceae</taxon>
        <taxon>Papilionoideae</taxon>
        <taxon>50 kb inversion clade</taxon>
        <taxon>NPAAA clade</taxon>
        <taxon>Hologalegina</taxon>
        <taxon>IRL clade</taxon>
        <taxon>Trifolieae</taxon>
        <taxon>Trifolium</taxon>
    </lineage>
</organism>
<keyword evidence="2 3" id="KW-0378">Hydrolase</keyword>
<accession>A0A2Z6MSL5</accession>
<dbReference type="Gene3D" id="3.40.630.30">
    <property type="match status" value="2"/>
</dbReference>
<feature type="domain" description="Nudix hydrolase" evidence="4">
    <location>
        <begin position="89"/>
        <end position="159"/>
    </location>
</feature>
<dbReference type="GO" id="GO:0035529">
    <property type="term" value="F:NADH pyrophosphatase activity"/>
    <property type="evidence" value="ECO:0007669"/>
    <property type="project" value="TreeGrafter"/>
</dbReference>
<dbReference type="Gene3D" id="3.90.79.10">
    <property type="entry name" value="Nucleoside Triphosphate Pyrophosphohydrolase"/>
    <property type="match status" value="1"/>
</dbReference>
<dbReference type="OrthoDB" id="447842at2759"/>
<dbReference type="GO" id="GO:0047631">
    <property type="term" value="F:ADP-ribose diphosphatase activity"/>
    <property type="evidence" value="ECO:0007669"/>
    <property type="project" value="TreeGrafter"/>
</dbReference>
<dbReference type="InterPro" id="IPR020476">
    <property type="entry name" value="Nudix_hydrolase"/>
</dbReference>
<dbReference type="InterPro" id="IPR015797">
    <property type="entry name" value="NUDIX_hydrolase-like_dom_sf"/>
</dbReference>
<dbReference type="GO" id="GO:0051287">
    <property type="term" value="F:NAD binding"/>
    <property type="evidence" value="ECO:0007669"/>
    <property type="project" value="TreeGrafter"/>
</dbReference>
<evidence type="ECO:0000313" key="6">
    <source>
        <dbReference type="Proteomes" id="UP000242715"/>
    </source>
</evidence>
<dbReference type="Proteomes" id="UP000242715">
    <property type="component" value="Unassembled WGS sequence"/>
</dbReference>
<evidence type="ECO:0000256" key="2">
    <source>
        <dbReference type="ARBA" id="ARBA00022801"/>
    </source>
</evidence>
<proteinExistence type="inferred from homology"/>
<evidence type="ECO:0000256" key="3">
    <source>
        <dbReference type="RuleBase" id="RU003476"/>
    </source>
</evidence>
<sequence>MSASSALLDEEVRYKGTIELLKAVEDQHGGVIINIEEPMDSYDFASMLQDSLSQWRTQAGFKYHHAEPDYLMLVYWIPNTPNTIPANASHRISIGAFVVNNNKEVLVVQEKNGRFSGKGIWKLPTGAVDEGEDVCDAAIREVKEETGIDTEFVEILAFR</sequence>
<dbReference type="PANTHER" id="PTHR13994:SF33">
    <property type="entry name" value="NUDIX FAMILY HYDROLASE"/>
    <property type="match status" value="1"/>
</dbReference>
<dbReference type="InterPro" id="IPR020084">
    <property type="entry name" value="NUDIX_hydrolase_CS"/>
</dbReference>
<evidence type="ECO:0000259" key="4">
    <source>
        <dbReference type="PROSITE" id="PS51462"/>
    </source>
</evidence>
<dbReference type="PROSITE" id="PS00893">
    <property type="entry name" value="NUDIX_BOX"/>
    <property type="match status" value="1"/>
</dbReference>
<dbReference type="InterPro" id="IPR000086">
    <property type="entry name" value="NUDIX_hydrolase_dom"/>
</dbReference>
<evidence type="ECO:0000313" key="5">
    <source>
        <dbReference type="EMBL" id="GAU32743.1"/>
    </source>
</evidence>
<keyword evidence="6" id="KW-1185">Reference proteome</keyword>
<evidence type="ECO:0000256" key="1">
    <source>
        <dbReference type="ARBA" id="ARBA00005582"/>
    </source>
</evidence>
<dbReference type="InterPro" id="IPR040618">
    <property type="entry name" value="Pre-Nudix"/>
</dbReference>
<dbReference type="PRINTS" id="PR01356">
    <property type="entry name" value="GFGPROTEIN"/>
</dbReference>
<dbReference type="SUPFAM" id="SSF55811">
    <property type="entry name" value="Nudix"/>
    <property type="match status" value="1"/>
</dbReference>
<dbReference type="PRINTS" id="PR00502">
    <property type="entry name" value="NUDIXFAMILY"/>
</dbReference>
<dbReference type="Pfam" id="PF00293">
    <property type="entry name" value="NUDIX"/>
    <property type="match status" value="1"/>
</dbReference>